<dbReference type="SUPFAM" id="SSF55729">
    <property type="entry name" value="Acyl-CoA N-acyltransferases (Nat)"/>
    <property type="match status" value="1"/>
</dbReference>
<evidence type="ECO:0000313" key="3">
    <source>
        <dbReference type="Proteomes" id="UP000267128"/>
    </source>
</evidence>
<dbReference type="RefSeq" id="WP_123226825.1">
    <property type="nucleotide sequence ID" value="NZ_RJSE01000005.1"/>
</dbReference>
<organism evidence="2 3">
    <name type="scientific">Nocardioides marmoriginsengisoli</name>
    <dbReference type="NCBI Taxonomy" id="661483"/>
    <lineage>
        <taxon>Bacteria</taxon>
        <taxon>Bacillati</taxon>
        <taxon>Actinomycetota</taxon>
        <taxon>Actinomycetes</taxon>
        <taxon>Propionibacteriales</taxon>
        <taxon>Nocardioidaceae</taxon>
        <taxon>Nocardioides</taxon>
    </lineage>
</organism>
<dbReference type="InterPro" id="IPR016181">
    <property type="entry name" value="Acyl_CoA_acyltransferase"/>
</dbReference>
<accession>A0A3N0CLN3</accession>
<protein>
    <recommendedName>
        <fullName evidence="4">N-acetyltransferase domain-containing protein</fullName>
    </recommendedName>
</protein>
<dbReference type="AlphaFoldDB" id="A0A3N0CLN3"/>
<proteinExistence type="predicted"/>
<feature type="transmembrane region" description="Helical" evidence="1">
    <location>
        <begin position="32"/>
        <end position="51"/>
    </location>
</feature>
<sequence>MSWLDALGWIGSALLIYSVMQARVLRFRVLNLAACVVLTGFNAALEIWPMVAMNIALCAINLWHIRALVSTRHDVEAYAVLEVGAGDAYLRHLLAVHRADLLRFQPDLDTLGDPDLAFVVQRGDETVGVVLLRVEGGTAHVLLDYVTPRYRDFSPGQFIWRHSNVLAGRGLAKVVTSPTMVGAYYARLGFEARGDGSFELALT</sequence>
<comment type="caution">
    <text evidence="2">The sequence shown here is derived from an EMBL/GenBank/DDBJ whole genome shotgun (WGS) entry which is preliminary data.</text>
</comment>
<keyword evidence="3" id="KW-1185">Reference proteome</keyword>
<keyword evidence="1" id="KW-1133">Transmembrane helix</keyword>
<evidence type="ECO:0008006" key="4">
    <source>
        <dbReference type="Google" id="ProtNLM"/>
    </source>
</evidence>
<reference evidence="2 3" key="1">
    <citation type="submission" date="2018-11" db="EMBL/GenBank/DDBJ databases">
        <authorList>
            <person name="Li F."/>
        </authorList>
    </citation>
    <scope>NUCLEOTIDE SEQUENCE [LARGE SCALE GENOMIC DNA]</scope>
    <source>
        <strain evidence="2 3">Gsoil 097</strain>
    </source>
</reference>
<feature type="transmembrane region" description="Helical" evidence="1">
    <location>
        <begin position="6"/>
        <end position="25"/>
    </location>
</feature>
<dbReference type="Proteomes" id="UP000267128">
    <property type="component" value="Unassembled WGS sequence"/>
</dbReference>
<dbReference type="OrthoDB" id="677174at2"/>
<gene>
    <name evidence="2" type="ORF">EFK50_06885</name>
</gene>
<keyword evidence="1" id="KW-0472">Membrane</keyword>
<evidence type="ECO:0000256" key="1">
    <source>
        <dbReference type="SAM" id="Phobius"/>
    </source>
</evidence>
<name>A0A3N0CLN3_9ACTN</name>
<keyword evidence="1" id="KW-0812">Transmembrane</keyword>
<dbReference type="EMBL" id="RJSE01000005">
    <property type="protein sequence ID" value="RNL64249.1"/>
    <property type="molecule type" value="Genomic_DNA"/>
</dbReference>
<evidence type="ECO:0000313" key="2">
    <source>
        <dbReference type="EMBL" id="RNL64249.1"/>
    </source>
</evidence>